<dbReference type="EnsemblMetazoa" id="CJA01110a.1">
    <property type="protein sequence ID" value="CJA01110a.1"/>
    <property type="gene ID" value="WBGene00120315"/>
</dbReference>
<evidence type="ECO:0000313" key="8">
    <source>
        <dbReference type="Proteomes" id="UP000005237"/>
    </source>
</evidence>
<dbReference type="SUPFAM" id="SSF103473">
    <property type="entry name" value="MFS general substrate transporter"/>
    <property type="match status" value="1"/>
</dbReference>
<dbReference type="PROSITE" id="PS50850">
    <property type="entry name" value="MFS"/>
    <property type="match status" value="1"/>
</dbReference>
<feature type="domain" description="Major facilitator superfamily (MFS) profile" evidence="6">
    <location>
        <begin position="35"/>
        <end position="473"/>
    </location>
</feature>
<evidence type="ECO:0000256" key="2">
    <source>
        <dbReference type="ARBA" id="ARBA00022692"/>
    </source>
</evidence>
<dbReference type="GO" id="GO:0022857">
    <property type="term" value="F:transmembrane transporter activity"/>
    <property type="evidence" value="ECO:0007669"/>
    <property type="project" value="InterPro"/>
</dbReference>
<name>A0A8R1HI08_CAEJA</name>
<feature type="transmembrane region" description="Helical" evidence="5">
    <location>
        <begin position="298"/>
        <end position="315"/>
    </location>
</feature>
<dbReference type="Pfam" id="PF00083">
    <property type="entry name" value="Sugar_tr"/>
    <property type="match status" value="1"/>
</dbReference>
<proteinExistence type="predicted"/>
<keyword evidence="4 5" id="KW-0472">Membrane</keyword>
<feature type="transmembrane region" description="Helical" evidence="5">
    <location>
        <begin position="327"/>
        <end position="347"/>
    </location>
</feature>
<feature type="transmembrane region" description="Helical" evidence="5">
    <location>
        <begin position="138"/>
        <end position="157"/>
    </location>
</feature>
<feature type="transmembrane region" description="Helical" evidence="5">
    <location>
        <begin position="385"/>
        <end position="409"/>
    </location>
</feature>
<evidence type="ECO:0000313" key="7">
    <source>
        <dbReference type="EnsemblMetazoa" id="CJA01110a.1"/>
    </source>
</evidence>
<evidence type="ECO:0000256" key="4">
    <source>
        <dbReference type="ARBA" id="ARBA00023136"/>
    </source>
</evidence>
<dbReference type="Proteomes" id="UP000005237">
    <property type="component" value="Unassembled WGS sequence"/>
</dbReference>
<evidence type="ECO:0000256" key="3">
    <source>
        <dbReference type="ARBA" id="ARBA00022989"/>
    </source>
</evidence>
<dbReference type="AlphaFoldDB" id="A0A8R1HI08"/>
<feature type="transmembrane region" description="Helical" evidence="5">
    <location>
        <begin position="359"/>
        <end position="379"/>
    </location>
</feature>
<dbReference type="InterPro" id="IPR020846">
    <property type="entry name" value="MFS_dom"/>
</dbReference>
<feature type="transmembrane region" description="Helical" evidence="5">
    <location>
        <begin position="163"/>
        <end position="183"/>
    </location>
</feature>
<dbReference type="Gene3D" id="1.20.1250.20">
    <property type="entry name" value="MFS general substrate transporter like domains"/>
    <property type="match status" value="1"/>
</dbReference>
<keyword evidence="2 5" id="KW-0812">Transmembrane</keyword>
<keyword evidence="3 5" id="KW-1133">Transmembrane helix</keyword>
<dbReference type="PANTHER" id="PTHR24064">
    <property type="entry name" value="SOLUTE CARRIER FAMILY 22 MEMBER"/>
    <property type="match status" value="1"/>
</dbReference>
<reference evidence="8" key="1">
    <citation type="submission" date="2010-08" db="EMBL/GenBank/DDBJ databases">
        <authorList>
            <consortium name="Caenorhabditis japonica Sequencing Consortium"/>
            <person name="Wilson R.K."/>
        </authorList>
    </citation>
    <scope>NUCLEOTIDE SEQUENCE [LARGE SCALE GENOMIC DNA]</scope>
    <source>
        <strain evidence="8">DF5081</strain>
    </source>
</reference>
<sequence>MKTKCDSLLTEDAVETVVAFDTDMWYQINRFHLLAFATWQFVNFHAGQNIFGIYSNNVPKWRCGDSEASKNCSIYVACPKEKLSFVDPVFHSAAMEFDWICGSSAYYQSFFSQIQYSGVLIGTFLFGSLSDRFGRKPIGILVMTIAITSTFASGLAPNVHLLFGLRFFVGLSIGGTLVVIGAWIMEVILAQQRMVLRGCFNWGWTRVFLTCICYLTREWRLASFVSASCLIPALFLIVYIIPESPTWLHSKGLTGRMIESEKQIARIAGISYVTVEHKTIAPKSLCETLKTKGLLKKLIILWIMWFIVAVCGFANDLNSNNLAGDLYLNQVLFGVLLVFSKMLLLFVDTHFKNFKRRTLHQGSQIGTLICFITLTVFLLNDYHGFGFLVVYLLGTAFIEYTWDACYLCAIELMETSTRASATGSCSMLARVGSILAPFLTYANTYWPAAVYVTVIGMGTVNLLVSCLFLPESKNVNLDDVHVDDDDDEQQQQRIPEELPMLVQKVRE</sequence>
<feature type="transmembrane region" description="Helical" evidence="5">
    <location>
        <begin position="221"/>
        <end position="241"/>
    </location>
</feature>
<accession>A0A8R1HI08</accession>
<evidence type="ECO:0000256" key="1">
    <source>
        <dbReference type="ARBA" id="ARBA00004141"/>
    </source>
</evidence>
<organism evidence="7 8">
    <name type="scientific">Caenorhabditis japonica</name>
    <dbReference type="NCBI Taxonomy" id="281687"/>
    <lineage>
        <taxon>Eukaryota</taxon>
        <taxon>Metazoa</taxon>
        <taxon>Ecdysozoa</taxon>
        <taxon>Nematoda</taxon>
        <taxon>Chromadorea</taxon>
        <taxon>Rhabditida</taxon>
        <taxon>Rhabditina</taxon>
        <taxon>Rhabditomorpha</taxon>
        <taxon>Rhabditoidea</taxon>
        <taxon>Rhabditidae</taxon>
        <taxon>Peloderinae</taxon>
        <taxon>Caenorhabditis</taxon>
    </lineage>
</organism>
<dbReference type="InterPro" id="IPR036259">
    <property type="entry name" value="MFS_trans_sf"/>
</dbReference>
<protein>
    <submittedName>
        <fullName evidence="7">MFS domain-containing protein</fullName>
    </submittedName>
</protein>
<reference evidence="7" key="2">
    <citation type="submission" date="2022-06" db="UniProtKB">
        <authorList>
            <consortium name="EnsemblMetazoa"/>
        </authorList>
    </citation>
    <scope>IDENTIFICATION</scope>
    <source>
        <strain evidence="7">DF5081</strain>
    </source>
</reference>
<keyword evidence="8" id="KW-1185">Reference proteome</keyword>
<evidence type="ECO:0000256" key="5">
    <source>
        <dbReference type="SAM" id="Phobius"/>
    </source>
</evidence>
<dbReference type="GO" id="GO:0016020">
    <property type="term" value="C:membrane"/>
    <property type="evidence" value="ECO:0007669"/>
    <property type="project" value="UniProtKB-SubCell"/>
</dbReference>
<feature type="transmembrane region" description="Helical" evidence="5">
    <location>
        <begin position="448"/>
        <end position="469"/>
    </location>
</feature>
<evidence type="ECO:0000259" key="6">
    <source>
        <dbReference type="PROSITE" id="PS50850"/>
    </source>
</evidence>
<comment type="subcellular location">
    <subcellularLocation>
        <location evidence="1">Membrane</location>
        <topology evidence="1">Multi-pass membrane protein</topology>
    </subcellularLocation>
</comment>
<dbReference type="InterPro" id="IPR005828">
    <property type="entry name" value="MFS_sugar_transport-like"/>
</dbReference>